<dbReference type="EMBL" id="GBRH01166626">
    <property type="protein sequence ID" value="JAE31270.1"/>
    <property type="molecule type" value="Transcribed_RNA"/>
</dbReference>
<accession>A0A0A9H225</accession>
<organism evidence="1">
    <name type="scientific">Arundo donax</name>
    <name type="common">Giant reed</name>
    <name type="synonym">Donax arundinaceus</name>
    <dbReference type="NCBI Taxonomy" id="35708"/>
    <lineage>
        <taxon>Eukaryota</taxon>
        <taxon>Viridiplantae</taxon>
        <taxon>Streptophyta</taxon>
        <taxon>Embryophyta</taxon>
        <taxon>Tracheophyta</taxon>
        <taxon>Spermatophyta</taxon>
        <taxon>Magnoliopsida</taxon>
        <taxon>Liliopsida</taxon>
        <taxon>Poales</taxon>
        <taxon>Poaceae</taxon>
        <taxon>PACMAD clade</taxon>
        <taxon>Arundinoideae</taxon>
        <taxon>Arundineae</taxon>
        <taxon>Arundo</taxon>
    </lineage>
</organism>
<protein>
    <submittedName>
        <fullName evidence="1">Uncharacterized protein</fullName>
    </submittedName>
</protein>
<name>A0A0A9H225_ARUDO</name>
<proteinExistence type="predicted"/>
<evidence type="ECO:0000313" key="1">
    <source>
        <dbReference type="EMBL" id="JAE31270.1"/>
    </source>
</evidence>
<sequence>MKWSLPGGY</sequence>
<reference evidence="1" key="2">
    <citation type="journal article" date="2015" name="Data Brief">
        <title>Shoot transcriptome of the giant reed, Arundo donax.</title>
        <authorList>
            <person name="Barrero R.A."/>
            <person name="Guerrero F.D."/>
            <person name="Moolhuijzen P."/>
            <person name="Goolsby J.A."/>
            <person name="Tidwell J."/>
            <person name="Bellgard S.E."/>
            <person name="Bellgard M.I."/>
        </authorList>
    </citation>
    <scope>NUCLEOTIDE SEQUENCE</scope>
    <source>
        <tissue evidence="1">Shoot tissue taken approximately 20 cm above the soil surface</tissue>
    </source>
</reference>
<reference evidence="1" key="1">
    <citation type="submission" date="2014-09" db="EMBL/GenBank/DDBJ databases">
        <authorList>
            <person name="Magalhaes I.L.F."/>
            <person name="Oliveira U."/>
            <person name="Santos F.R."/>
            <person name="Vidigal T.H.D.A."/>
            <person name="Brescovit A.D."/>
            <person name="Santos A.J."/>
        </authorList>
    </citation>
    <scope>NUCLEOTIDE SEQUENCE</scope>
    <source>
        <tissue evidence="1">Shoot tissue taken approximately 20 cm above the soil surface</tissue>
    </source>
</reference>